<reference evidence="2 3" key="1">
    <citation type="submission" date="2012-03" db="EMBL/GenBank/DDBJ databases">
        <title>The Genome Sequence of Bartonella washoensis Sb944nv.</title>
        <authorList>
            <consortium name="The Broad Institute Genome Sequencing Platform"/>
            <consortium name="The Broad Institute Genome Sequencing Center for Infectious Disease"/>
            <person name="Feldgarden M."/>
            <person name="Kirby J."/>
            <person name="Kosoy M."/>
            <person name="Birtles R."/>
            <person name="Probert W.S."/>
            <person name="Chiaraviglio L."/>
            <person name="Young S.K."/>
            <person name="Zeng Q."/>
            <person name="Gargeya S."/>
            <person name="Fitzgerald M."/>
            <person name="Haas B."/>
            <person name="Abouelleil A."/>
            <person name="Alvarado L."/>
            <person name="Arachchi H.M."/>
            <person name="Berlin A."/>
            <person name="Chapman S.B."/>
            <person name="Gearin G."/>
            <person name="Goldberg J."/>
            <person name="Griggs A."/>
            <person name="Gujja S."/>
            <person name="Hansen M."/>
            <person name="Heiman D."/>
            <person name="Howarth C."/>
            <person name="Larimer J."/>
            <person name="Lui A."/>
            <person name="MacDonald P.J.P."/>
            <person name="McCowen C."/>
            <person name="Montmayeur A."/>
            <person name="Murphy C."/>
            <person name="Neiman D."/>
            <person name="Pearson M."/>
            <person name="Priest M."/>
            <person name="Roberts A."/>
            <person name="Saif S."/>
            <person name="Shea T."/>
            <person name="Sisk P."/>
            <person name="Stolte C."/>
            <person name="Sykes S."/>
            <person name="Wortman J."/>
            <person name="Nusbaum C."/>
            <person name="Birren B."/>
        </authorList>
    </citation>
    <scope>NUCLEOTIDE SEQUENCE [LARGE SCALE GENOMIC DNA]</scope>
    <source>
        <strain evidence="2 3">Sb944nv</strain>
    </source>
</reference>
<protein>
    <recommendedName>
        <fullName evidence="4">ABC transmembrane type-1 domain-containing protein</fullName>
    </recommendedName>
</protein>
<gene>
    <name evidence="2" type="ORF">MCQ_01332</name>
</gene>
<feature type="transmembrane region" description="Helical" evidence="1">
    <location>
        <begin position="126"/>
        <end position="147"/>
    </location>
</feature>
<dbReference type="Proteomes" id="UP000008947">
    <property type="component" value="Unassembled WGS sequence"/>
</dbReference>
<organism evidence="2 3">
    <name type="scientific">Candidatus Bartonella washoeensis Sb944nv</name>
    <dbReference type="NCBI Taxonomy" id="1094563"/>
    <lineage>
        <taxon>Bacteria</taxon>
        <taxon>Pseudomonadati</taxon>
        <taxon>Pseudomonadota</taxon>
        <taxon>Alphaproteobacteria</taxon>
        <taxon>Hyphomicrobiales</taxon>
        <taxon>Bartonellaceae</taxon>
        <taxon>Bartonella</taxon>
    </lineage>
</organism>
<evidence type="ECO:0008006" key="4">
    <source>
        <dbReference type="Google" id="ProtNLM"/>
    </source>
</evidence>
<keyword evidence="1" id="KW-1133">Transmembrane helix</keyword>
<evidence type="ECO:0000313" key="2">
    <source>
        <dbReference type="EMBL" id="EJF77889.1"/>
    </source>
</evidence>
<accession>J0Q5H7</accession>
<dbReference type="AlphaFoldDB" id="J0Q5H7"/>
<feature type="transmembrane region" description="Helical" evidence="1">
    <location>
        <begin position="71"/>
        <end position="89"/>
    </location>
</feature>
<name>J0Q5H7_9HYPH</name>
<proteinExistence type="predicted"/>
<keyword evidence="3" id="KW-1185">Reference proteome</keyword>
<dbReference type="eggNOG" id="COG4587">
    <property type="taxonomic scope" value="Bacteria"/>
</dbReference>
<keyword evidence="1" id="KW-0812">Transmembrane</keyword>
<comment type="caution">
    <text evidence="2">The sequence shown here is derived from an EMBL/GenBank/DDBJ whole genome shotgun (WGS) entry which is preliminary data.</text>
</comment>
<evidence type="ECO:0000313" key="3">
    <source>
        <dbReference type="Proteomes" id="UP000008947"/>
    </source>
</evidence>
<dbReference type="PATRIC" id="fig|1094563.3.peg.1562"/>
<keyword evidence="1" id="KW-0472">Membrane</keyword>
<dbReference type="EMBL" id="AILU01000038">
    <property type="protein sequence ID" value="EJF77889.1"/>
    <property type="molecule type" value="Genomic_DNA"/>
</dbReference>
<sequence length="180" mass="21346">MRLKPFLMLKTVRLYLGCAKLFAFIAVKEILIDKYMLIIDLLLATSIPFITQYIIWNYIYAGNAEESVSGYNFQQLMFYFAISIAFWRLNNSYSVIEYFARNIQAGELEPRLLWPIPIPVQRFWDFLGGAIIYAWPIIIIVAVCFFFRSRNYKLLLLVLDDYLYHRDTNIVLFNWPFYGA</sequence>
<feature type="transmembrane region" description="Helical" evidence="1">
    <location>
        <begin position="37"/>
        <end position="59"/>
    </location>
</feature>
<evidence type="ECO:0000256" key="1">
    <source>
        <dbReference type="SAM" id="Phobius"/>
    </source>
</evidence>
<dbReference type="RefSeq" id="WP_006924367.1">
    <property type="nucleotide sequence ID" value="NZ_JH725025.1"/>
</dbReference>
<dbReference type="HOGENOM" id="CLU_1674473_0_0_5"/>